<dbReference type="PANTHER" id="PTHR48104">
    <property type="entry name" value="METACASPASE-4"/>
    <property type="match status" value="1"/>
</dbReference>
<keyword evidence="1" id="KW-0472">Membrane</keyword>
<dbReference type="Gene3D" id="3.40.50.1460">
    <property type="match status" value="1"/>
</dbReference>
<name>A0A3P3XTC7_9SPIR</name>
<dbReference type="EMBL" id="FWDO01000005">
    <property type="protein sequence ID" value="SLM19520.1"/>
    <property type="molecule type" value="Genomic_DNA"/>
</dbReference>
<dbReference type="Pfam" id="PF00656">
    <property type="entry name" value="Peptidase_C14"/>
    <property type="match status" value="1"/>
</dbReference>
<evidence type="ECO:0000259" key="2">
    <source>
        <dbReference type="Pfam" id="PF00656"/>
    </source>
</evidence>
<dbReference type="InterPro" id="IPR050452">
    <property type="entry name" value="Metacaspase"/>
</dbReference>
<feature type="domain" description="Peptidase C14 caspase" evidence="2">
    <location>
        <begin position="56"/>
        <end position="279"/>
    </location>
</feature>
<evidence type="ECO:0000313" key="3">
    <source>
        <dbReference type="EMBL" id="SLM19520.1"/>
    </source>
</evidence>
<dbReference type="InterPro" id="IPR011600">
    <property type="entry name" value="Pept_C14_caspase"/>
</dbReference>
<reference evidence="3" key="1">
    <citation type="submission" date="2017-02" db="EMBL/GenBank/DDBJ databases">
        <authorList>
            <person name="Regsiter A."/>
            <person name="William W."/>
        </authorList>
    </citation>
    <scope>NUCLEOTIDE SEQUENCE</scope>
    <source>
        <strain evidence="3">BdmA 4</strain>
    </source>
</reference>
<sequence>MRSEQKKEPRGENPGPGHRRMFLRAIALFVCAAIFALAFSGCEFFPTNASTLGGNKYAVVVGINDYINGSDLNYCVADAESMKKMLEDAGWTVNPITAESGEAIKKNATKSAIETALKSVPADTTTFLFYYSGHGSIDYSDDAYIVPSDYDGSVSSLISATEFSGWLDSVTATNKSVILDSCYSGGFVDAGDSVDSITDVGVWYPDGIYAIMQTSTAADMFFRFGELLAQNAAASSTNPSTAPLVISAAGWAEESAEPLPTDNPNVGHGFFTYYFLDAAAAGTNGHMKGDSDGDGVLSCIEAYDYAKNALEQANYGYLPHITGGLRDFALIDNR</sequence>
<dbReference type="PANTHER" id="PTHR48104:SF30">
    <property type="entry name" value="METACASPASE-1"/>
    <property type="match status" value="1"/>
</dbReference>
<evidence type="ECO:0000256" key="1">
    <source>
        <dbReference type="SAM" id="Phobius"/>
    </source>
</evidence>
<organism evidence="3">
    <name type="scientific">uncultured spirochete</name>
    <dbReference type="NCBI Taxonomy" id="156406"/>
    <lineage>
        <taxon>Bacteria</taxon>
        <taxon>Pseudomonadati</taxon>
        <taxon>Spirochaetota</taxon>
        <taxon>Spirochaetia</taxon>
        <taxon>Spirochaetales</taxon>
        <taxon>environmental samples</taxon>
    </lineage>
</organism>
<protein>
    <submittedName>
        <fullName evidence="3">Putative Peptidase C14 caspase catalytic subunit p20</fullName>
    </submittedName>
</protein>
<dbReference type="GO" id="GO:0006508">
    <property type="term" value="P:proteolysis"/>
    <property type="evidence" value="ECO:0007669"/>
    <property type="project" value="InterPro"/>
</dbReference>
<accession>A0A3P3XTC7</accession>
<keyword evidence="1" id="KW-0812">Transmembrane</keyword>
<dbReference type="GO" id="GO:0004197">
    <property type="term" value="F:cysteine-type endopeptidase activity"/>
    <property type="evidence" value="ECO:0007669"/>
    <property type="project" value="InterPro"/>
</dbReference>
<dbReference type="AlphaFoldDB" id="A0A3P3XTC7"/>
<keyword evidence="1" id="KW-1133">Transmembrane helix</keyword>
<proteinExistence type="predicted"/>
<gene>
    <name evidence="3" type="ORF">SPIRO4BDMA_51035</name>
</gene>
<dbReference type="SUPFAM" id="SSF52129">
    <property type="entry name" value="Caspase-like"/>
    <property type="match status" value="1"/>
</dbReference>
<feature type="transmembrane region" description="Helical" evidence="1">
    <location>
        <begin position="21"/>
        <end position="41"/>
    </location>
</feature>
<dbReference type="InterPro" id="IPR029030">
    <property type="entry name" value="Caspase-like_dom_sf"/>
</dbReference>
<dbReference type="GO" id="GO:0005737">
    <property type="term" value="C:cytoplasm"/>
    <property type="evidence" value="ECO:0007669"/>
    <property type="project" value="TreeGrafter"/>
</dbReference>